<dbReference type="InterPro" id="IPR044929">
    <property type="entry name" value="DNA/RNA_non-sp_Endonuclease_sf"/>
</dbReference>
<reference evidence="13" key="1">
    <citation type="submission" date="2019-06" db="EMBL/GenBank/DDBJ databases">
        <title>Genomics analysis of Aphanomyces spp. identifies a new class of oomycete effector associated with host adaptation.</title>
        <authorList>
            <person name="Gaulin E."/>
        </authorList>
    </citation>
    <scope>NUCLEOTIDE SEQUENCE</scope>
    <source>
        <strain evidence="13">CBS 578.67</strain>
    </source>
</reference>
<evidence type="ECO:0000256" key="7">
    <source>
        <dbReference type="ARBA" id="ARBA00022842"/>
    </source>
</evidence>
<dbReference type="OrthoDB" id="69221at2759"/>
<evidence type="ECO:0000259" key="12">
    <source>
        <dbReference type="SMART" id="SM00892"/>
    </source>
</evidence>
<dbReference type="InterPro" id="IPR020821">
    <property type="entry name" value="ENPP1-3/EXOG-like_nuc-like"/>
</dbReference>
<evidence type="ECO:0000256" key="4">
    <source>
        <dbReference type="ARBA" id="ARBA00022723"/>
    </source>
</evidence>
<evidence type="ECO:0000256" key="10">
    <source>
        <dbReference type="SAM" id="MobiDB-lite"/>
    </source>
</evidence>
<keyword evidence="5" id="KW-0255">Endonuclease</keyword>
<dbReference type="GO" id="GO:0004519">
    <property type="term" value="F:endonuclease activity"/>
    <property type="evidence" value="ECO:0007669"/>
    <property type="project" value="UniProtKB-KW"/>
</dbReference>
<proteinExistence type="inferred from homology"/>
<protein>
    <recommendedName>
        <fullName evidence="14">Endonuclease</fullName>
    </recommendedName>
</protein>
<dbReference type="GO" id="GO:0003676">
    <property type="term" value="F:nucleic acid binding"/>
    <property type="evidence" value="ECO:0007669"/>
    <property type="project" value="InterPro"/>
</dbReference>
<dbReference type="Pfam" id="PF01223">
    <property type="entry name" value="Endonuclease_NS"/>
    <property type="match status" value="1"/>
</dbReference>
<evidence type="ECO:0000259" key="11">
    <source>
        <dbReference type="SMART" id="SM00477"/>
    </source>
</evidence>
<name>A0A6A4XY01_9STRA</name>
<feature type="non-terminal residue" evidence="13">
    <location>
        <position position="1"/>
    </location>
</feature>
<dbReference type="InterPro" id="IPR040255">
    <property type="entry name" value="Non-specific_endonuclease"/>
</dbReference>
<dbReference type="SUPFAM" id="SSF54060">
    <property type="entry name" value="His-Me finger endonucleases"/>
    <property type="match status" value="1"/>
</dbReference>
<evidence type="ECO:0008006" key="14">
    <source>
        <dbReference type="Google" id="ProtNLM"/>
    </source>
</evidence>
<dbReference type="GO" id="GO:0016787">
    <property type="term" value="F:hydrolase activity"/>
    <property type="evidence" value="ECO:0007669"/>
    <property type="project" value="UniProtKB-KW"/>
</dbReference>
<evidence type="ECO:0000313" key="13">
    <source>
        <dbReference type="EMBL" id="KAF0687832.1"/>
    </source>
</evidence>
<comment type="similarity">
    <text evidence="2">Belongs to the DNA/RNA non-specific endonuclease family.</text>
</comment>
<sequence length="458" mass="49763">TPAPTLAPTSALTPAPTLSPTPAPTPAPVLKPSPVPTPNATPQVTRSPDAKDFYIHHNGYSLLFNCAERSAHRWNYTLNKDKNSSTQRPSSFYVDPNVAEECQQKSTKAYSNGYDRGHLVASAHMTDSKDQRHQSHYMTNIAPQASKFNQGIWENTEGLEACFREIQPISTWGGIIYTNVNKNDDKNDIFVQSHGIRTPEFWWKVVLTKDEKSGNVKIISWLFPNTDDLGKLDEYLVSVSEIEAQLTDNNGPIPVPEAMKTFKATSTWLLPSNCSRKGAKEPKPVPGQSPKPTPSPTSSQSPPQTPSPTPQPTPAPAPPTTPSPTPQATPTPTPTPTPEPTPQPIPTPTPQPTPQPTPTPTPEPTPEPTPQPTPEPTPQPTPEPTPQPTPEPTPQPTPTPTPQPTPEPTPQPTPEPTPEPTPQPTPRADSSTYPRAYSSTYPYTYSSAYPRADSSTYP</sequence>
<feature type="compositionally biased region" description="Pro residues" evidence="10">
    <location>
        <begin position="284"/>
        <end position="295"/>
    </location>
</feature>
<feature type="region of interest" description="Disordered" evidence="10">
    <location>
        <begin position="1"/>
        <end position="47"/>
    </location>
</feature>
<evidence type="ECO:0000256" key="2">
    <source>
        <dbReference type="ARBA" id="ARBA00010052"/>
    </source>
</evidence>
<feature type="compositionally biased region" description="Low complexity" evidence="10">
    <location>
        <begin position="1"/>
        <end position="16"/>
    </location>
</feature>
<feature type="active site" description="Proton acceptor" evidence="8">
    <location>
        <position position="118"/>
    </location>
</feature>
<evidence type="ECO:0000256" key="8">
    <source>
        <dbReference type="PIRSR" id="PIRSR640255-1"/>
    </source>
</evidence>
<dbReference type="SMART" id="SM00892">
    <property type="entry name" value="Endonuclease_NS"/>
    <property type="match status" value="1"/>
</dbReference>
<feature type="binding site" evidence="9">
    <location>
        <position position="149"/>
    </location>
    <ligand>
        <name>Mg(2+)</name>
        <dbReference type="ChEBI" id="CHEBI:18420"/>
        <note>catalytic</note>
    </ligand>
</feature>
<feature type="compositionally biased region" description="Low complexity" evidence="10">
    <location>
        <begin position="430"/>
        <end position="452"/>
    </location>
</feature>
<evidence type="ECO:0000256" key="6">
    <source>
        <dbReference type="ARBA" id="ARBA00022801"/>
    </source>
</evidence>
<evidence type="ECO:0000256" key="5">
    <source>
        <dbReference type="ARBA" id="ARBA00022759"/>
    </source>
</evidence>
<keyword evidence="7" id="KW-0460">Magnesium</keyword>
<comment type="cofactor">
    <cofactor evidence="1">
        <name>Mg(2+)</name>
        <dbReference type="ChEBI" id="CHEBI:18420"/>
    </cofactor>
</comment>
<comment type="caution">
    <text evidence="13">The sequence shown here is derived from an EMBL/GenBank/DDBJ whole genome shotgun (WGS) entry which is preliminary data.</text>
</comment>
<evidence type="ECO:0000256" key="9">
    <source>
        <dbReference type="PIRSR" id="PIRSR640255-2"/>
    </source>
</evidence>
<keyword evidence="3" id="KW-0540">Nuclease</keyword>
<dbReference type="InterPro" id="IPR044925">
    <property type="entry name" value="His-Me_finger_sf"/>
</dbReference>
<dbReference type="GO" id="GO:0046872">
    <property type="term" value="F:metal ion binding"/>
    <property type="evidence" value="ECO:0007669"/>
    <property type="project" value="UniProtKB-KW"/>
</dbReference>
<keyword evidence="6" id="KW-0378">Hydrolase</keyword>
<evidence type="ECO:0000256" key="1">
    <source>
        <dbReference type="ARBA" id="ARBA00001946"/>
    </source>
</evidence>
<feature type="domain" description="ENPP1-3/EXOG-like endonuclease/phosphodiesterase" evidence="11">
    <location>
        <begin position="57"/>
        <end position="250"/>
    </location>
</feature>
<dbReference type="Gene3D" id="3.40.570.10">
    <property type="entry name" value="Extracellular Endonuclease, subunit A"/>
    <property type="match status" value="1"/>
</dbReference>
<gene>
    <name evidence="13" type="ORF">As57867_020409</name>
</gene>
<feature type="compositionally biased region" description="Pro residues" evidence="10">
    <location>
        <begin position="303"/>
        <end position="425"/>
    </location>
</feature>
<dbReference type="EMBL" id="VJMH01006834">
    <property type="protein sequence ID" value="KAF0687832.1"/>
    <property type="molecule type" value="Genomic_DNA"/>
</dbReference>
<dbReference type="InterPro" id="IPR001604">
    <property type="entry name" value="Endo_G_ENPP1-like_dom"/>
</dbReference>
<accession>A0A6A4XY01</accession>
<feature type="compositionally biased region" description="Pro residues" evidence="10">
    <location>
        <begin position="17"/>
        <end position="39"/>
    </location>
</feature>
<feature type="region of interest" description="Disordered" evidence="10">
    <location>
        <begin position="270"/>
        <end position="458"/>
    </location>
</feature>
<keyword evidence="4 9" id="KW-0479">Metal-binding</keyword>
<feature type="domain" description="DNA/RNA non-specific endonuclease/pyrophosphatase/phosphodiesterase" evidence="12">
    <location>
        <begin position="56"/>
        <end position="262"/>
    </location>
</feature>
<dbReference type="PROSITE" id="PS01070">
    <property type="entry name" value="NUCLEASE_NON_SPEC"/>
    <property type="match status" value="1"/>
</dbReference>
<organism evidence="13">
    <name type="scientific">Aphanomyces stellatus</name>
    <dbReference type="NCBI Taxonomy" id="120398"/>
    <lineage>
        <taxon>Eukaryota</taxon>
        <taxon>Sar</taxon>
        <taxon>Stramenopiles</taxon>
        <taxon>Oomycota</taxon>
        <taxon>Saprolegniomycetes</taxon>
        <taxon>Saprolegniales</taxon>
        <taxon>Verrucalvaceae</taxon>
        <taxon>Aphanomyces</taxon>
    </lineage>
</organism>
<dbReference type="SMART" id="SM00477">
    <property type="entry name" value="NUC"/>
    <property type="match status" value="1"/>
</dbReference>
<evidence type="ECO:0000256" key="3">
    <source>
        <dbReference type="ARBA" id="ARBA00022722"/>
    </source>
</evidence>
<dbReference type="PANTHER" id="PTHR13966">
    <property type="entry name" value="ENDONUCLEASE RELATED"/>
    <property type="match status" value="1"/>
</dbReference>
<dbReference type="InterPro" id="IPR018524">
    <property type="entry name" value="DNA/RNA_endonuclease_AS"/>
</dbReference>
<dbReference type="PANTHER" id="PTHR13966:SF5">
    <property type="entry name" value="ENDONUCLEASE G, MITOCHONDRIAL"/>
    <property type="match status" value="1"/>
</dbReference>
<dbReference type="AlphaFoldDB" id="A0A6A4XY01"/>